<feature type="compositionally biased region" description="Low complexity" evidence="2">
    <location>
        <begin position="1541"/>
        <end position="1552"/>
    </location>
</feature>
<feature type="compositionally biased region" description="Basic and acidic residues" evidence="2">
    <location>
        <begin position="39"/>
        <end position="48"/>
    </location>
</feature>
<feature type="compositionally biased region" description="Gly residues" evidence="2">
    <location>
        <begin position="150"/>
        <end position="175"/>
    </location>
</feature>
<gene>
    <name evidence="3" type="primary">PLEST001758</name>
    <name evidence="3" type="ORF">PLESTB_001084700</name>
</gene>
<feature type="compositionally biased region" description="Basic and acidic residues" evidence="2">
    <location>
        <begin position="470"/>
        <end position="480"/>
    </location>
</feature>
<feature type="region of interest" description="Disordered" evidence="2">
    <location>
        <begin position="1329"/>
        <end position="1444"/>
    </location>
</feature>
<feature type="coiled-coil region" evidence="1">
    <location>
        <begin position="365"/>
        <end position="392"/>
    </location>
</feature>
<feature type="compositionally biased region" description="Low complexity" evidence="2">
    <location>
        <begin position="1377"/>
        <end position="1387"/>
    </location>
</feature>
<feature type="compositionally biased region" description="Low complexity" evidence="2">
    <location>
        <begin position="1222"/>
        <end position="1262"/>
    </location>
</feature>
<feature type="region of interest" description="Disordered" evidence="2">
    <location>
        <begin position="1098"/>
        <end position="1278"/>
    </location>
</feature>
<evidence type="ECO:0000256" key="1">
    <source>
        <dbReference type="SAM" id="Coils"/>
    </source>
</evidence>
<feature type="compositionally biased region" description="Low complexity" evidence="2">
    <location>
        <begin position="217"/>
        <end position="230"/>
    </location>
</feature>
<feature type="region of interest" description="Disordered" evidence="2">
    <location>
        <begin position="1456"/>
        <end position="1511"/>
    </location>
</feature>
<feature type="region of interest" description="Disordered" evidence="2">
    <location>
        <begin position="680"/>
        <end position="727"/>
    </location>
</feature>
<feature type="region of interest" description="Disordered" evidence="2">
    <location>
        <begin position="462"/>
        <end position="506"/>
    </location>
</feature>
<reference evidence="3 4" key="1">
    <citation type="journal article" date="2023" name="Commun. Biol.">
        <title>Reorganization of the ancestral sex-determining regions during the evolution of trioecy in Pleodorina starrii.</title>
        <authorList>
            <person name="Takahashi K."/>
            <person name="Suzuki S."/>
            <person name="Kawai-Toyooka H."/>
            <person name="Yamamoto K."/>
            <person name="Hamaji T."/>
            <person name="Ootsuki R."/>
            <person name="Yamaguchi H."/>
            <person name="Kawachi M."/>
            <person name="Higashiyama T."/>
            <person name="Nozaki H."/>
        </authorList>
    </citation>
    <scope>NUCLEOTIDE SEQUENCE [LARGE SCALE GENOMIC DNA]</scope>
    <source>
        <strain evidence="3 4">NIES-4479</strain>
    </source>
</reference>
<protein>
    <submittedName>
        <fullName evidence="3">Uncharacterized protein</fullName>
    </submittedName>
</protein>
<feature type="region of interest" description="Disordered" evidence="2">
    <location>
        <begin position="418"/>
        <end position="441"/>
    </location>
</feature>
<keyword evidence="1" id="KW-0175">Coiled coil</keyword>
<feature type="compositionally biased region" description="Low complexity" evidence="2">
    <location>
        <begin position="1430"/>
        <end position="1444"/>
    </location>
</feature>
<evidence type="ECO:0000313" key="3">
    <source>
        <dbReference type="EMBL" id="GLC56251.1"/>
    </source>
</evidence>
<feature type="compositionally biased region" description="Low complexity" evidence="2">
    <location>
        <begin position="829"/>
        <end position="838"/>
    </location>
</feature>
<feature type="compositionally biased region" description="Basic and acidic residues" evidence="2">
    <location>
        <begin position="1463"/>
        <end position="1493"/>
    </location>
</feature>
<feature type="compositionally biased region" description="Basic and acidic residues" evidence="2">
    <location>
        <begin position="1263"/>
        <end position="1273"/>
    </location>
</feature>
<feature type="region of interest" description="Disordered" evidence="2">
    <location>
        <begin position="127"/>
        <end position="276"/>
    </location>
</feature>
<feature type="compositionally biased region" description="Basic and acidic residues" evidence="2">
    <location>
        <begin position="418"/>
        <end position="433"/>
    </location>
</feature>
<feature type="compositionally biased region" description="Basic and acidic residues" evidence="2">
    <location>
        <begin position="1407"/>
        <end position="1417"/>
    </location>
</feature>
<feature type="compositionally biased region" description="Acidic residues" evidence="2">
    <location>
        <begin position="791"/>
        <end position="804"/>
    </location>
</feature>
<organism evidence="3 4">
    <name type="scientific">Pleodorina starrii</name>
    <dbReference type="NCBI Taxonomy" id="330485"/>
    <lineage>
        <taxon>Eukaryota</taxon>
        <taxon>Viridiplantae</taxon>
        <taxon>Chlorophyta</taxon>
        <taxon>core chlorophytes</taxon>
        <taxon>Chlorophyceae</taxon>
        <taxon>CS clade</taxon>
        <taxon>Chlamydomonadales</taxon>
        <taxon>Volvocaceae</taxon>
        <taxon>Pleodorina</taxon>
    </lineage>
</organism>
<feature type="compositionally biased region" description="Basic and acidic residues" evidence="2">
    <location>
        <begin position="246"/>
        <end position="256"/>
    </location>
</feature>
<evidence type="ECO:0000256" key="2">
    <source>
        <dbReference type="SAM" id="MobiDB-lite"/>
    </source>
</evidence>
<proteinExistence type="predicted"/>
<feature type="region of interest" description="Disordered" evidence="2">
    <location>
        <begin position="787"/>
        <end position="850"/>
    </location>
</feature>
<feature type="compositionally biased region" description="Low complexity" evidence="2">
    <location>
        <begin position="485"/>
        <end position="494"/>
    </location>
</feature>
<name>A0A9W6F5C0_9CHLO</name>
<feature type="compositionally biased region" description="Basic and acidic residues" evidence="2">
    <location>
        <begin position="839"/>
        <end position="850"/>
    </location>
</feature>
<feature type="compositionally biased region" description="Basic and acidic residues" evidence="2">
    <location>
        <begin position="206"/>
        <end position="215"/>
    </location>
</feature>
<dbReference type="EMBL" id="BRXU01000015">
    <property type="protein sequence ID" value="GLC56251.1"/>
    <property type="molecule type" value="Genomic_DNA"/>
</dbReference>
<feature type="region of interest" description="Disordered" evidence="2">
    <location>
        <begin position="1"/>
        <end position="99"/>
    </location>
</feature>
<feature type="compositionally biased region" description="Basic and acidic residues" evidence="2">
    <location>
        <begin position="1107"/>
        <end position="1121"/>
    </location>
</feature>
<feature type="region of interest" description="Disordered" evidence="2">
    <location>
        <begin position="1525"/>
        <end position="1552"/>
    </location>
</feature>
<feature type="compositionally biased region" description="Basic and acidic residues" evidence="2">
    <location>
        <begin position="1336"/>
        <end position="1359"/>
    </location>
</feature>
<accession>A0A9W6F5C0</accession>
<feature type="compositionally biased region" description="Basic and acidic residues" evidence="2">
    <location>
        <begin position="13"/>
        <end position="28"/>
    </location>
</feature>
<dbReference type="Proteomes" id="UP001165080">
    <property type="component" value="Unassembled WGS sequence"/>
</dbReference>
<feature type="region of interest" description="Disordered" evidence="2">
    <location>
        <begin position="520"/>
        <end position="552"/>
    </location>
</feature>
<evidence type="ECO:0000313" key="4">
    <source>
        <dbReference type="Proteomes" id="UP001165080"/>
    </source>
</evidence>
<sequence length="1571" mass="162358">MEGDSGSGPSFDDIGRARRSLQEAEAIARKAKVLPGDPARSDVDRLESDQQQQVDAALQHAQGVGRELRTKAMLRDPRVGDDDDAGADQGGHERAGGGQGLLSTAAHVVSAVVGNFSESLKTGVDSAVSSVRAPPAEEHHQAGGEAEGEMIGGGGGGGGERGGGGDDGGGGGGGAVRVRDMLGGSDADTPYPGDMVDEPVQLEGGDTDKTGDRVATDASAAADADADSGGLQFGGRVVGGLTPHVEVSEQRRRDPDIVTPREGGPATTIRDSGVMVNTGPTEGGGARAQGFGFGGGDPAAGGGTLGLLGLVKEAIATATGAHTVDGSLGGFNRGATAAPQPDEAAQLEQLRERMEGMPGNMPIDREIREQRAAQAEERMAALAAQREAVSSAAREAISQRHPDTAERMGLGLHQHAIHDGKGAQEQAAEREGHAAAAGGGGGGGGGLLASLAHTLGDVLGLGGGGGGGRGSEHREDEERAPPPASVEEAAAALPRKPVPVGTSPLEAKPVDKTAIGVPAAAEADAERGSSSINTKESGRQVPAGALGSSVTDPAQHNPSFAPDFNKPNFFAEVEKRGLGDVLQAGAASLRGSAEQAVEEIRHGGAPAPGSTTMGAVADTKDIARNVERADHLDDPVQRRIYDAEVIRVTPGKEAAADRHSEAEAVKEATSAMVLGKDRQVSGAEPHGIPPGAHPAPPIKQQAGGQSVFGSFGERLGTGSAGPRRSREVKDAFEAFTAATGNIDEATVGGQWMAARASPSRRRASSGQENEYSLSSWAARVGAAFTARAGGGEEEAEEGEQEEQEGQPPRARQPYNPDDPADYAESKIHSGVPGVSSGSRPKEPSGKEIKDAQYLKVYEEPHSKIMHIQGANFNWDRNKDREAGQTTTATDNPTLFDTAGRAIHKAVTGEHYEGVPPMGYDTPGGREAAFQVAKDVWTERVHKAPEIGADVAARTEESVVGVLEHISQAAGQAASGVAQLVRSGLADPVPMDQRLAEAAARQEEREVVYEQDFAPASPAGAVHQRRLDQMTAAGDPALKRDTLVDKLLYPWTKDAPTDDSTARETAKSYKQYIREKEEKGEPYDPLGAMAHDREYDTAKLPATVQQVERSRVDSSQGERHGNNQEFLTQRAPYAGQAPLPEGAKAAIRSLADDSEAHGRPTPRGLQELQERVAEEEERGGARGALTSRGPPAEDRAAYRDPQSAQAWHAAEVLQSNIDRTVPAATGQQQQQQQQQGGGVTQAAEGAARGTAEAAGSVAGAVRGATERAGEEIRGAADTAVGSIRGAAEVAGGEVNRAVGAAGGAAQVAGEEASRAAGGLLGSLQRGLRSLVGAGGGQEHDAAREQQQQQREEHEQREQAHHTTTYSDAPRAIADIYTEQEQQQQQQRQGGEGGGQFVAERVGESAATVREDVSRRAEGAARVVGDTARQTAEGVGQAAERGGEAAAQGAGGLLGALRGLFIGGDDSRDQQIVEERRQREEAAEEREAERRRREGSGASDVGPGVDAGDVSEGLGRVAGGIAGVVDKVLGGDGGGKEGERGEVAAPAGPDVPVVPYTSTAEILAARHQEQEQY</sequence>
<comment type="caution">
    <text evidence="3">The sequence shown here is derived from an EMBL/GenBank/DDBJ whole genome shotgun (WGS) entry which is preliminary data.</text>
</comment>
<keyword evidence="4" id="KW-1185">Reference proteome</keyword>
<feature type="compositionally biased region" description="Basic and acidic residues" evidence="2">
    <location>
        <begin position="66"/>
        <end position="80"/>
    </location>
</feature>
<feature type="compositionally biased region" description="Pro residues" evidence="2">
    <location>
        <begin position="687"/>
        <end position="697"/>
    </location>
</feature>